<dbReference type="EMBL" id="LAZR01005900">
    <property type="protein sequence ID" value="KKM96296.1"/>
    <property type="molecule type" value="Genomic_DNA"/>
</dbReference>
<sequence length="102" mass="11614">MRIAILLLLLSVGVPYTAMGQFTDRERITALESDMRSVRESLIRIEGKLDKRLALKSAEESSVVPDRTLELLLILIVGGDKALYWRKRRNGTWTKRSNGEKV</sequence>
<proteinExistence type="predicted"/>
<comment type="caution">
    <text evidence="1">The sequence shown here is derived from an EMBL/GenBank/DDBJ whole genome shotgun (WGS) entry which is preliminary data.</text>
</comment>
<organism evidence="1">
    <name type="scientific">marine sediment metagenome</name>
    <dbReference type="NCBI Taxonomy" id="412755"/>
    <lineage>
        <taxon>unclassified sequences</taxon>
        <taxon>metagenomes</taxon>
        <taxon>ecological metagenomes</taxon>
    </lineage>
</organism>
<reference evidence="1" key="1">
    <citation type="journal article" date="2015" name="Nature">
        <title>Complex archaea that bridge the gap between prokaryotes and eukaryotes.</title>
        <authorList>
            <person name="Spang A."/>
            <person name="Saw J.H."/>
            <person name="Jorgensen S.L."/>
            <person name="Zaremba-Niedzwiedzka K."/>
            <person name="Martijn J."/>
            <person name="Lind A.E."/>
            <person name="van Eijk R."/>
            <person name="Schleper C."/>
            <person name="Guy L."/>
            <person name="Ettema T.J."/>
        </authorList>
    </citation>
    <scope>NUCLEOTIDE SEQUENCE</scope>
</reference>
<accession>A0A0F9MAE8</accession>
<name>A0A0F9MAE8_9ZZZZ</name>
<evidence type="ECO:0000313" key="1">
    <source>
        <dbReference type="EMBL" id="KKM96296.1"/>
    </source>
</evidence>
<gene>
    <name evidence="1" type="ORF">LCGC14_1179600</name>
</gene>
<dbReference type="AlphaFoldDB" id="A0A0F9MAE8"/>
<protein>
    <submittedName>
        <fullName evidence="1">Uncharacterized protein</fullName>
    </submittedName>
</protein>